<dbReference type="KEGG" id="reh:H16_A1693"/>
<organism evidence="5 7">
    <name type="scientific">Cupriavidus necator (strain ATCC 17699 / DSM 428 / KCTC 22496 / NCIMB 10442 / H16 / Stanier 337)</name>
    <name type="common">Ralstonia eutropha</name>
    <dbReference type="NCBI Taxonomy" id="381666"/>
    <lineage>
        <taxon>Bacteria</taxon>
        <taxon>Pseudomonadati</taxon>
        <taxon>Pseudomonadota</taxon>
        <taxon>Betaproteobacteria</taxon>
        <taxon>Burkholderiales</taxon>
        <taxon>Burkholderiaceae</taxon>
        <taxon>Cupriavidus</taxon>
    </lineage>
</organism>
<proteinExistence type="predicted"/>
<accession>Q0KB03</accession>
<evidence type="ECO:0000313" key="7">
    <source>
        <dbReference type="Proteomes" id="UP000008210"/>
    </source>
</evidence>
<dbReference type="AlphaFoldDB" id="Q0KB03"/>
<dbReference type="CDD" id="cd01392">
    <property type="entry name" value="HTH_LacI"/>
    <property type="match status" value="1"/>
</dbReference>
<dbReference type="InterPro" id="IPR000843">
    <property type="entry name" value="HTH_LacI"/>
</dbReference>
<dbReference type="HOGENOM" id="CLU_037628_6_1_4"/>
<keyword evidence="3" id="KW-0804">Transcription</keyword>
<evidence type="ECO:0000313" key="5">
    <source>
        <dbReference type="EMBL" id="CAJ92818.1"/>
    </source>
</evidence>
<dbReference type="SMART" id="SM00354">
    <property type="entry name" value="HTH_LACI"/>
    <property type="match status" value="1"/>
</dbReference>
<dbReference type="PANTHER" id="PTHR30146">
    <property type="entry name" value="LACI-RELATED TRANSCRIPTIONAL REPRESSOR"/>
    <property type="match status" value="1"/>
</dbReference>
<dbReference type="Gene3D" id="3.40.50.2300">
    <property type="match status" value="2"/>
</dbReference>
<dbReference type="PROSITE" id="PS50932">
    <property type="entry name" value="HTH_LACI_2"/>
    <property type="match status" value="1"/>
</dbReference>
<dbReference type="PATRIC" id="fig|381666.6.peg.2078"/>
<keyword evidence="7" id="KW-1185">Reference proteome</keyword>
<dbReference type="SUPFAM" id="SSF53822">
    <property type="entry name" value="Periplasmic binding protein-like I"/>
    <property type="match status" value="1"/>
</dbReference>
<evidence type="ECO:0000256" key="1">
    <source>
        <dbReference type="ARBA" id="ARBA00023015"/>
    </source>
</evidence>
<dbReference type="STRING" id="381666.H16_A1693"/>
<keyword evidence="1" id="KW-0805">Transcription regulation</keyword>
<evidence type="ECO:0000256" key="3">
    <source>
        <dbReference type="ARBA" id="ARBA00023163"/>
    </source>
</evidence>
<dbReference type="eggNOG" id="COG1609">
    <property type="taxonomic scope" value="Bacteria"/>
</dbReference>
<evidence type="ECO:0000313" key="6">
    <source>
        <dbReference type="EMBL" id="QCC02636.1"/>
    </source>
</evidence>
<dbReference type="OrthoDB" id="8770688at2"/>
<keyword evidence="2" id="KW-0238">DNA-binding</keyword>
<dbReference type="InterPro" id="IPR046335">
    <property type="entry name" value="LacI/GalR-like_sensor"/>
</dbReference>
<dbReference type="Proteomes" id="UP000008210">
    <property type="component" value="Chromosome 1"/>
</dbReference>
<sequence length="348" mass="37275">MQPENIKRGDKPTNKVTLDAVAQRLGVSVSTVSRALAGHPAISMQTRDAVMAVAADMGYRVPTEGRRAKKTSTKLIGVVVGALHNRFMTLFLTHLHDALQEYGYQITLMIDSMNDARNLLAFRPLIDGYLDGLIFATATLDSPVVAEMQARGVPLVLVVRSVDRVRTDIVEIDNIHAGAVAVEHLFQLGHRRIGLLMGPQNTSTSRDRAQGALRWLADAGVDANRIALVWGDYTSESGYSSAMGILDGPDRVTAIVAGNDTIALGVLEAAKRQGIEVPGQLSIIGFDDMPLAGSPLVGLTSIQQPVEAMARTAARRMIERIGAGALTPPVHDILPIKLVRRESTGPAA</sequence>
<evidence type="ECO:0000313" key="8">
    <source>
        <dbReference type="Proteomes" id="UP000296079"/>
    </source>
</evidence>
<dbReference type="InterPro" id="IPR028082">
    <property type="entry name" value="Peripla_BP_I"/>
</dbReference>
<dbReference type="GO" id="GO:0003700">
    <property type="term" value="F:DNA-binding transcription factor activity"/>
    <property type="evidence" value="ECO:0007669"/>
    <property type="project" value="TreeGrafter"/>
</dbReference>
<dbReference type="InterPro" id="IPR010982">
    <property type="entry name" value="Lambda_DNA-bd_dom_sf"/>
</dbReference>
<gene>
    <name evidence="5" type="ordered locus">H16_A1693</name>
    <name evidence="6" type="ORF">E6A55_08585</name>
</gene>
<dbReference type="CDD" id="cd06278">
    <property type="entry name" value="PBP1_LacI-like"/>
    <property type="match status" value="1"/>
</dbReference>
<dbReference type="EMBL" id="AM260479">
    <property type="protein sequence ID" value="CAJ92818.1"/>
    <property type="molecule type" value="Genomic_DNA"/>
</dbReference>
<dbReference type="Pfam" id="PF13377">
    <property type="entry name" value="Peripla_BP_3"/>
    <property type="match status" value="1"/>
</dbReference>
<reference evidence="5 7" key="1">
    <citation type="journal article" date="2006" name="Nat. Biotechnol.">
        <title>Genome sequence of the bioplastic-producing 'Knallgas' bacterium Ralstonia eutropha H16.</title>
        <authorList>
            <person name="Pohlmann A."/>
            <person name="Fricke W.F."/>
            <person name="Reinecke F."/>
            <person name="Kusian B."/>
            <person name="Liesegang H."/>
            <person name="Cramm R."/>
            <person name="Eitinger T."/>
            <person name="Ewering C."/>
            <person name="Potter M."/>
            <person name="Schwartz E."/>
            <person name="Strittmatter A."/>
            <person name="Voss I."/>
            <person name="Gottschalk G."/>
            <person name="Steinbuechel A."/>
            <person name="Friedrich B."/>
            <person name="Bowien B."/>
        </authorList>
    </citation>
    <scope>NUCLEOTIDE SEQUENCE [LARGE SCALE GENOMIC DNA]</scope>
    <source>
        <strain evidence="7">ATCC 17699 / DSM 428 / KCTC 22496 / NCIMB 10442 / H16 / Stanier 337</strain>
        <strain evidence="5">H16</strain>
    </source>
</reference>
<dbReference type="Proteomes" id="UP000296079">
    <property type="component" value="Chromosome 1"/>
</dbReference>
<reference evidence="6 8" key="2">
    <citation type="submission" date="2019-04" db="EMBL/GenBank/DDBJ databases">
        <title>Long-read de novo sequencing of Cupriavidus necator H16.</title>
        <authorList>
            <person name="Little G.T."/>
            <person name="Ehsaan M."/>
            <person name="Arenas-Lopez C."/>
            <person name="Jawed K."/>
            <person name="Winzer K."/>
            <person name="Kovacs K."/>
            <person name="Malys N."/>
            <person name="Minton N.P."/>
        </authorList>
    </citation>
    <scope>NUCLEOTIDE SEQUENCE [LARGE SCALE GENOMIC DNA]</scope>
    <source>
        <strain evidence="6 8">H16</strain>
    </source>
</reference>
<evidence type="ECO:0000256" key="2">
    <source>
        <dbReference type="ARBA" id="ARBA00023125"/>
    </source>
</evidence>
<name>Q0KB03_CUPNH</name>
<evidence type="ECO:0000259" key="4">
    <source>
        <dbReference type="PROSITE" id="PS50932"/>
    </source>
</evidence>
<feature type="domain" description="HTH lacI-type" evidence="4">
    <location>
        <begin position="16"/>
        <end position="70"/>
    </location>
</feature>
<dbReference type="Gene3D" id="1.10.260.40">
    <property type="entry name" value="lambda repressor-like DNA-binding domains"/>
    <property type="match status" value="1"/>
</dbReference>
<protein>
    <submittedName>
        <fullName evidence="6">LacI family transcriptional regulator</fullName>
    </submittedName>
    <submittedName>
        <fullName evidence="5">Transcriptional regulator, LacI-family</fullName>
    </submittedName>
</protein>
<dbReference type="Pfam" id="PF00356">
    <property type="entry name" value="LacI"/>
    <property type="match status" value="1"/>
</dbReference>
<dbReference type="PANTHER" id="PTHR30146:SF138">
    <property type="entry name" value="TRANSCRIPTIONAL REGULATORY PROTEIN"/>
    <property type="match status" value="1"/>
</dbReference>
<dbReference type="EMBL" id="CP039287">
    <property type="protein sequence ID" value="QCC02636.1"/>
    <property type="molecule type" value="Genomic_DNA"/>
</dbReference>
<dbReference type="GO" id="GO:0000976">
    <property type="term" value="F:transcription cis-regulatory region binding"/>
    <property type="evidence" value="ECO:0007669"/>
    <property type="project" value="TreeGrafter"/>
</dbReference>
<dbReference type="SUPFAM" id="SSF47413">
    <property type="entry name" value="lambda repressor-like DNA-binding domains"/>
    <property type="match status" value="1"/>
</dbReference>